<evidence type="ECO:0000256" key="11">
    <source>
        <dbReference type="ARBA" id="ARBA00023136"/>
    </source>
</evidence>
<dbReference type="GO" id="GO:0016020">
    <property type="term" value="C:membrane"/>
    <property type="evidence" value="ECO:0007669"/>
    <property type="project" value="UniProtKB-SubCell"/>
</dbReference>
<feature type="transmembrane region" description="Helical" evidence="13">
    <location>
        <begin position="152"/>
        <end position="172"/>
    </location>
</feature>
<keyword evidence="10" id="KW-0482">Metalloprotease</keyword>
<feature type="transmembrane region" description="Helical" evidence="13">
    <location>
        <begin position="121"/>
        <end position="140"/>
    </location>
</feature>
<dbReference type="RefSeq" id="WP_159823048.1">
    <property type="nucleotide sequence ID" value="NZ_CABWNB010000003.1"/>
</dbReference>
<feature type="transmembrane region" description="Helical" evidence="13">
    <location>
        <begin position="98"/>
        <end position="114"/>
    </location>
</feature>
<evidence type="ECO:0000256" key="1">
    <source>
        <dbReference type="ARBA" id="ARBA00001947"/>
    </source>
</evidence>
<feature type="domain" description="Peptidase M50" evidence="14">
    <location>
        <begin position="101"/>
        <end position="173"/>
    </location>
</feature>
<evidence type="ECO:0000256" key="5">
    <source>
        <dbReference type="ARBA" id="ARBA00022692"/>
    </source>
</evidence>
<name>A0A841R4R6_9FIRM</name>
<dbReference type="Proteomes" id="UP000591941">
    <property type="component" value="Unassembled WGS sequence"/>
</dbReference>
<accession>A0A841R4R6</accession>
<organism evidence="15 16">
    <name type="scientific">Negativicoccus succinicivorans</name>
    <dbReference type="NCBI Taxonomy" id="620903"/>
    <lineage>
        <taxon>Bacteria</taxon>
        <taxon>Bacillati</taxon>
        <taxon>Bacillota</taxon>
        <taxon>Negativicutes</taxon>
        <taxon>Veillonellales</taxon>
        <taxon>Veillonellaceae</taxon>
        <taxon>Negativicoccus</taxon>
    </lineage>
</organism>
<proteinExistence type="inferred from homology"/>
<comment type="subcellular location">
    <subcellularLocation>
        <location evidence="2">Membrane</location>
        <topology evidence="2">Multi-pass membrane protein</topology>
    </subcellularLocation>
</comment>
<evidence type="ECO:0000256" key="10">
    <source>
        <dbReference type="ARBA" id="ARBA00023049"/>
    </source>
</evidence>
<dbReference type="GO" id="GO:0008237">
    <property type="term" value="F:metallopeptidase activity"/>
    <property type="evidence" value="ECO:0007669"/>
    <property type="project" value="UniProtKB-KW"/>
</dbReference>
<evidence type="ECO:0000313" key="15">
    <source>
        <dbReference type="EMBL" id="MBB6477542.1"/>
    </source>
</evidence>
<feature type="transmembrane region" description="Helical" evidence="13">
    <location>
        <begin position="214"/>
        <end position="244"/>
    </location>
</feature>
<dbReference type="GO" id="GO:0006508">
    <property type="term" value="P:proteolysis"/>
    <property type="evidence" value="ECO:0007669"/>
    <property type="project" value="UniProtKB-KW"/>
</dbReference>
<evidence type="ECO:0000256" key="7">
    <source>
        <dbReference type="ARBA" id="ARBA00022801"/>
    </source>
</evidence>
<feature type="transmembrane region" description="Helical" evidence="13">
    <location>
        <begin position="184"/>
        <end position="202"/>
    </location>
</feature>
<evidence type="ECO:0000256" key="8">
    <source>
        <dbReference type="ARBA" id="ARBA00022833"/>
    </source>
</evidence>
<feature type="region of interest" description="Disordered" evidence="12">
    <location>
        <begin position="1"/>
        <end position="48"/>
    </location>
</feature>
<feature type="transmembrane region" description="Helical" evidence="13">
    <location>
        <begin position="46"/>
        <end position="63"/>
    </location>
</feature>
<dbReference type="PANTHER" id="PTHR39188">
    <property type="entry name" value="MEMBRANE-ASSOCIATED ZINC METALLOPROTEASE M50B"/>
    <property type="match status" value="1"/>
</dbReference>
<feature type="domain" description="Peptidase M50" evidence="14">
    <location>
        <begin position="178"/>
        <end position="215"/>
    </location>
</feature>
<keyword evidence="9 13" id="KW-1133">Transmembrane helix</keyword>
<evidence type="ECO:0000256" key="13">
    <source>
        <dbReference type="SAM" id="Phobius"/>
    </source>
</evidence>
<keyword evidence="6" id="KW-0479">Metal-binding</keyword>
<feature type="compositionally biased region" description="Basic and acidic residues" evidence="12">
    <location>
        <begin position="1"/>
        <end position="35"/>
    </location>
</feature>
<dbReference type="GO" id="GO:0046872">
    <property type="term" value="F:metal ion binding"/>
    <property type="evidence" value="ECO:0007669"/>
    <property type="project" value="UniProtKB-KW"/>
</dbReference>
<gene>
    <name evidence="15" type="ORF">HNR45_000572</name>
</gene>
<comment type="caution">
    <text evidence="15">The sequence shown here is derived from an EMBL/GenBank/DDBJ whole genome shotgun (WGS) entry which is preliminary data.</text>
</comment>
<keyword evidence="7" id="KW-0378">Hydrolase</keyword>
<keyword evidence="5 13" id="KW-0812">Transmembrane</keyword>
<reference evidence="15 16" key="1">
    <citation type="submission" date="2020-08" db="EMBL/GenBank/DDBJ databases">
        <title>Genomic Encyclopedia of Type Strains, Phase IV (KMG-IV): sequencing the most valuable type-strain genomes for metagenomic binning, comparative biology and taxonomic classification.</title>
        <authorList>
            <person name="Goeker M."/>
        </authorList>
    </citation>
    <scope>NUCLEOTIDE SEQUENCE [LARGE SCALE GENOMIC DNA]</scope>
    <source>
        <strain evidence="15 16">DSM 21255</strain>
    </source>
</reference>
<evidence type="ECO:0000256" key="3">
    <source>
        <dbReference type="ARBA" id="ARBA00007931"/>
    </source>
</evidence>
<evidence type="ECO:0000256" key="2">
    <source>
        <dbReference type="ARBA" id="ARBA00004141"/>
    </source>
</evidence>
<evidence type="ECO:0000256" key="4">
    <source>
        <dbReference type="ARBA" id="ARBA00022670"/>
    </source>
</evidence>
<evidence type="ECO:0000256" key="9">
    <source>
        <dbReference type="ARBA" id="ARBA00022989"/>
    </source>
</evidence>
<evidence type="ECO:0000256" key="6">
    <source>
        <dbReference type="ARBA" id="ARBA00022723"/>
    </source>
</evidence>
<dbReference type="Pfam" id="PF02163">
    <property type="entry name" value="Peptidase_M50"/>
    <property type="match status" value="2"/>
</dbReference>
<keyword evidence="16" id="KW-1185">Reference proteome</keyword>
<comment type="cofactor">
    <cofactor evidence="1">
        <name>Zn(2+)</name>
        <dbReference type="ChEBI" id="CHEBI:29105"/>
    </cofactor>
</comment>
<dbReference type="GeneID" id="93485845"/>
<keyword evidence="8" id="KW-0862">Zinc</keyword>
<evidence type="ECO:0000313" key="16">
    <source>
        <dbReference type="Proteomes" id="UP000591941"/>
    </source>
</evidence>
<dbReference type="PANTHER" id="PTHR39188:SF3">
    <property type="entry name" value="STAGE IV SPORULATION PROTEIN FB"/>
    <property type="match status" value="1"/>
</dbReference>
<protein>
    <submittedName>
        <fullName evidence="15">Zn-dependent protease</fullName>
    </submittedName>
</protein>
<sequence>MAGYNEPRRDRDEGPVTDGEYRVIEDREWSSERPAQEPPRQHSGKGFQKSAGLGLGAMLLFLLSKGKSLLFALKYTKFLGTAVSMFVMIWSYAMLYGWRYAAGIVLMIAIHEFGHYITAKAVGMPVSAPVFIPFVGALITMKVPPKDAWQEAIVALGGPFFGLVAGLCALYWGIVNHSGLVQAIAYFSFFITLFNMIPVSPLDGGRIVTALSPWVWAVGLIVMAVAAWYTFSPLMILILFFGIYRARQTWSRRNDLRQQQYFTVSAPKRWLIGISYGLITALSGVGVYLFTGA</sequence>
<comment type="similarity">
    <text evidence="3">Belongs to the peptidase M50B family.</text>
</comment>
<keyword evidence="4 15" id="KW-0645">Protease</keyword>
<feature type="transmembrane region" description="Helical" evidence="13">
    <location>
        <begin position="270"/>
        <end position="290"/>
    </location>
</feature>
<dbReference type="AlphaFoldDB" id="A0A841R4R6"/>
<keyword evidence="11 13" id="KW-0472">Membrane</keyword>
<dbReference type="CDD" id="cd06160">
    <property type="entry name" value="S2P-M50_like_2"/>
    <property type="match status" value="1"/>
</dbReference>
<dbReference type="EMBL" id="JACHHI010000002">
    <property type="protein sequence ID" value="MBB6477542.1"/>
    <property type="molecule type" value="Genomic_DNA"/>
</dbReference>
<evidence type="ECO:0000259" key="14">
    <source>
        <dbReference type="Pfam" id="PF02163"/>
    </source>
</evidence>
<dbReference type="OrthoDB" id="9800627at2"/>
<dbReference type="InterPro" id="IPR008915">
    <property type="entry name" value="Peptidase_M50"/>
</dbReference>
<evidence type="ECO:0000256" key="12">
    <source>
        <dbReference type="SAM" id="MobiDB-lite"/>
    </source>
</evidence>